<dbReference type="AlphaFoldDB" id="A0A397T6V1"/>
<dbReference type="InterPro" id="IPR011009">
    <property type="entry name" value="Kinase-like_dom_sf"/>
</dbReference>
<dbReference type="Proteomes" id="UP000265703">
    <property type="component" value="Unassembled WGS sequence"/>
</dbReference>
<evidence type="ECO:0000313" key="1">
    <source>
        <dbReference type="EMBL" id="RIA93988.1"/>
    </source>
</evidence>
<sequence length="73" mass="8513">MPTEVLRGNPYTQAADIYSFDGIRPEIYEPEVPKCYIDIMKRCLDSNPDNRPNAIEIENVRKVKLENNSKKRD</sequence>
<dbReference type="EMBL" id="QKYT01000092">
    <property type="protein sequence ID" value="RIA93988.1"/>
    <property type="molecule type" value="Genomic_DNA"/>
</dbReference>
<dbReference type="OrthoDB" id="3205772at2759"/>
<organism evidence="1 2">
    <name type="scientific">Glomus cerebriforme</name>
    <dbReference type="NCBI Taxonomy" id="658196"/>
    <lineage>
        <taxon>Eukaryota</taxon>
        <taxon>Fungi</taxon>
        <taxon>Fungi incertae sedis</taxon>
        <taxon>Mucoromycota</taxon>
        <taxon>Glomeromycotina</taxon>
        <taxon>Glomeromycetes</taxon>
        <taxon>Glomerales</taxon>
        <taxon>Glomeraceae</taxon>
        <taxon>Glomus</taxon>
    </lineage>
</organism>
<keyword evidence="2" id="KW-1185">Reference proteome</keyword>
<protein>
    <recommendedName>
        <fullName evidence="3">Serine-threonine/tyrosine-protein kinase catalytic domain-containing protein</fullName>
    </recommendedName>
</protein>
<proteinExistence type="predicted"/>
<reference evidence="1 2" key="1">
    <citation type="submission" date="2018-06" db="EMBL/GenBank/DDBJ databases">
        <title>Comparative genomics reveals the genomic features of Rhizophagus irregularis, R. cerebriforme, R. diaphanum and Gigaspora rosea, and their symbiotic lifestyle signature.</title>
        <authorList>
            <person name="Morin E."/>
            <person name="San Clemente H."/>
            <person name="Chen E.C.H."/>
            <person name="De La Providencia I."/>
            <person name="Hainaut M."/>
            <person name="Kuo A."/>
            <person name="Kohler A."/>
            <person name="Murat C."/>
            <person name="Tang N."/>
            <person name="Roy S."/>
            <person name="Loubradou J."/>
            <person name="Henrissat B."/>
            <person name="Grigoriev I.V."/>
            <person name="Corradi N."/>
            <person name="Roux C."/>
            <person name="Martin F.M."/>
        </authorList>
    </citation>
    <scope>NUCLEOTIDE SEQUENCE [LARGE SCALE GENOMIC DNA]</scope>
    <source>
        <strain evidence="1 2">DAOM 227022</strain>
    </source>
</reference>
<evidence type="ECO:0008006" key="3">
    <source>
        <dbReference type="Google" id="ProtNLM"/>
    </source>
</evidence>
<accession>A0A397T6V1</accession>
<evidence type="ECO:0000313" key="2">
    <source>
        <dbReference type="Proteomes" id="UP000265703"/>
    </source>
</evidence>
<gene>
    <name evidence="1" type="ORF">C1645_818642</name>
</gene>
<dbReference type="SUPFAM" id="SSF56112">
    <property type="entry name" value="Protein kinase-like (PK-like)"/>
    <property type="match status" value="1"/>
</dbReference>
<name>A0A397T6V1_9GLOM</name>
<dbReference type="Gene3D" id="1.10.510.10">
    <property type="entry name" value="Transferase(Phosphotransferase) domain 1"/>
    <property type="match status" value="1"/>
</dbReference>
<comment type="caution">
    <text evidence="1">The sequence shown here is derived from an EMBL/GenBank/DDBJ whole genome shotgun (WGS) entry which is preliminary data.</text>
</comment>